<gene>
    <name evidence="1" type="ORF">SMRZ_LOCUS23188</name>
</gene>
<organism evidence="1 2">
    <name type="scientific">Schistosoma margrebowiei</name>
    <dbReference type="NCBI Taxonomy" id="48269"/>
    <lineage>
        <taxon>Eukaryota</taxon>
        <taxon>Metazoa</taxon>
        <taxon>Spiralia</taxon>
        <taxon>Lophotrochozoa</taxon>
        <taxon>Platyhelminthes</taxon>
        <taxon>Trematoda</taxon>
        <taxon>Digenea</taxon>
        <taxon>Strigeidida</taxon>
        <taxon>Schistosomatoidea</taxon>
        <taxon>Schistosomatidae</taxon>
        <taxon>Schistosoma</taxon>
    </lineage>
</organism>
<dbReference type="EMBL" id="UZAI01019561">
    <property type="protein sequence ID" value="VDP46193.1"/>
    <property type="molecule type" value="Genomic_DNA"/>
</dbReference>
<reference evidence="1 2" key="1">
    <citation type="submission" date="2018-11" db="EMBL/GenBank/DDBJ databases">
        <authorList>
            <consortium name="Pathogen Informatics"/>
        </authorList>
    </citation>
    <scope>NUCLEOTIDE SEQUENCE [LARGE SCALE GENOMIC DNA]</scope>
    <source>
        <strain evidence="1 2">Zambia</strain>
    </source>
</reference>
<protein>
    <submittedName>
        <fullName evidence="1">Uncharacterized protein</fullName>
    </submittedName>
</protein>
<accession>A0A3P8HIM8</accession>
<proteinExistence type="predicted"/>
<keyword evidence="2" id="KW-1185">Reference proteome</keyword>
<sequence length="68" mass="7679">MVLLLLPVVEVMSEVALDLDDDNESCRTVWITPELAKWHVNGPEFGWASESVNLSRPMRTFPLLPVVD</sequence>
<evidence type="ECO:0000313" key="1">
    <source>
        <dbReference type="EMBL" id="VDP46193.1"/>
    </source>
</evidence>
<name>A0A3P8HIM8_9TREM</name>
<dbReference type="Proteomes" id="UP000277204">
    <property type="component" value="Unassembled WGS sequence"/>
</dbReference>
<dbReference type="AlphaFoldDB" id="A0A3P8HIM8"/>
<evidence type="ECO:0000313" key="2">
    <source>
        <dbReference type="Proteomes" id="UP000277204"/>
    </source>
</evidence>